<dbReference type="InterPro" id="IPR009061">
    <property type="entry name" value="DNA-bd_dom_put_sf"/>
</dbReference>
<dbReference type="PROSITE" id="PS50937">
    <property type="entry name" value="HTH_MERR_2"/>
    <property type="match status" value="1"/>
</dbReference>
<dbReference type="SMART" id="SM00422">
    <property type="entry name" value="HTH_MERR"/>
    <property type="match status" value="1"/>
</dbReference>
<protein>
    <submittedName>
        <fullName evidence="3">MerR family transcriptional regulator</fullName>
    </submittedName>
</protein>
<dbReference type="OrthoDB" id="9802944at2"/>
<dbReference type="CDD" id="cd04781">
    <property type="entry name" value="HTH_MerR-like_sg6"/>
    <property type="match status" value="1"/>
</dbReference>
<feature type="domain" description="HTH merR-type" evidence="2">
    <location>
        <begin position="1"/>
        <end position="68"/>
    </location>
</feature>
<dbReference type="PRINTS" id="PR00040">
    <property type="entry name" value="HTHMERR"/>
</dbReference>
<dbReference type="GO" id="GO:0003677">
    <property type="term" value="F:DNA binding"/>
    <property type="evidence" value="ECO:0007669"/>
    <property type="project" value="UniProtKB-KW"/>
</dbReference>
<dbReference type="InterPro" id="IPR047057">
    <property type="entry name" value="MerR_fam"/>
</dbReference>
<proteinExistence type="predicted"/>
<name>A0A177NF01_9GAMM</name>
<dbReference type="GO" id="GO:0003700">
    <property type="term" value="F:DNA-binding transcription factor activity"/>
    <property type="evidence" value="ECO:0007669"/>
    <property type="project" value="InterPro"/>
</dbReference>
<comment type="caution">
    <text evidence="3">The sequence shown here is derived from an EMBL/GenBank/DDBJ whole genome shotgun (WGS) entry which is preliminary data.</text>
</comment>
<evidence type="ECO:0000259" key="2">
    <source>
        <dbReference type="PROSITE" id="PS50937"/>
    </source>
</evidence>
<sequence length="140" mass="15289">MDIAEVARISGLPASTLRYYEEKGLIRSSGRIGLRRQFDTATLQRLGLIAMGRRAGLTLGQIATMFSAEGTGIDRDLLREKARELDRTIRELAAMRDGLLHAADCTAASHFECPKFLRLLKVAARKPAAGRTGKNFKSGG</sequence>
<evidence type="ECO:0000313" key="3">
    <source>
        <dbReference type="EMBL" id="OAI16636.1"/>
    </source>
</evidence>
<reference evidence="3 4" key="1">
    <citation type="submission" date="2016-03" db="EMBL/GenBank/DDBJ databases">
        <authorList>
            <person name="Ploux O."/>
        </authorList>
    </citation>
    <scope>NUCLEOTIDE SEQUENCE [LARGE SCALE GENOMIC DNA]</scope>
    <source>
        <strain evidence="3 4">R-45378</strain>
    </source>
</reference>
<dbReference type="Pfam" id="PF13411">
    <property type="entry name" value="MerR_1"/>
    <property type="match status" value="1"/>
</dbReference>
<dbReference type="RefSeq" id="WP_064040371.1">
    <property type="nucleotide sequence ID" value="NZ_LUUJ01000073.1"/>
</dbReference>
<dbReference type="SUPFAM" id="SSF46955">
    <property type="entry name" value="Putative DNA-binding domain"/>
    <property type="match status" value="1"/>
</dbReference>
<dbReference type="AlphaFoldDB" id="A0A177NF01"/>
<dbReference type="InterPro" id="IPR000551">
    <property type="entry name" value="MerR-type_HTH_dom"/>
</dbReference>
<dbReference type="EMBL" id="LUUJ01000073">
    <property type="protein sequence ID" value="OAI16636.1"/>
    <property type="molecule type" value="Genomic_DNA"/>
</dbReference>
<keyword evidence="1" id="KW-0238">DNA-binding</keyword>
<accession>A0A177NF01</accession>
<dbReference type="PANTHER" id="PTHR30204:SF97">
    <property type="entry name" value="MERR FAMILY REGULATORY PROTEIN"/>
    <property type="match status" value="1"/>
</dbReference>
<dbReference type="Gene3D" id="1.10.1660.10">
    <property type="match status" value="1"/>
</dbReference>
<gene>
    <name evidence="3" type="ORF">A1507_11560</name>
</gene>
<evidence type="ECO:0000256" key="1">
    <source>
        <dbReference type="ARBA" id="ARBA00023125"/>
    </source>
</evidence>
<evidence type="ECO:0000313" key="4">
    <source>
        <dbReference type="Proteomes" id="UP000077857"/>
    </source>
</evidence>
<organism evidence="3 4">
    <name type="scientific">Methylomonas koyamae</name>
    <dbReference type="NCBI Taxonomy" id="702114"/>
    <lineage>
        <taxon>Bacteria</taxon>
        <taxon>Pseudomonadati</taxon>
        <taxon>Pseudomonadota</taxon>
        <taxon>Gammaproteobacteria</taxon>
        <taxon>Methylococcales</taxon>
        <taxon>Methylococcaceae</taxon>
        <taxon>Methylomonas</taxon>
    </lineage>
</organism>
<dbReference type="PANTHER" id="PTHR30204">
    <property type="entry name" value="REDOX-CYCLING DRUG-SENSING TRANSCRIPTIONAL ACTIVATOR SOXR"/>
    <property type="match status" value="1"/>
</dbReference>
<dbReference type="Proteomes" id="UP000077857">
    <property type="component" value="Unassembled WGS sequence"/>
</dbReference>